<gene>
    <name evidence="2" type="primary">PLESTB004324</name>
    <name evidence="2" type="ORF">PLESTB_001055900</name>
</gene>
<feature type="compositionally biased region" description="Gly residues" evidence="1">
    <location>
        <begin position="197"/>
        <end position="225"/>
    </location>
</feature>
<name>A0A9W6BPW4_9CHLO</name>
<sequence>MQPVRPIASQCQPHVVPATLSNTTSPCCRRHDWIPIWLRNSHATPCELDPCRTTTHVSGRAAWAAEPRGRRPFAAAPPAAVSYGAVISVPEPIPDASSLPEEPSVRSEQIDLTRAIRRCRTWQELRRLYWANRTRHGVVNVVSYFTRLAALLPDLPEVLAAAEDDLEVLPGGSEEAAVAASAATVPGAASTTAGAATEGGGGGGSGGSGSGAGVAVGRGSGGGAAASGAFSPDRRRQHQQQQQLTRQQQQGAPGRRGAAAAAAGPPRLHSLAERAALRQLVVRLVYDACRWVLPLAAAPAAAATAAWGWAVRRFALAHSSPCGELSRAGLLLTVKLHK</sequence>
<feature type="compositionally biased region" description="Low complexity" evidence="1">
    <location>
        <begin position="239"/>
        <end position="265"/>
    </location>
</feature>
<accession>A0A9W6BPW4</accession>
<dbReference type="Proteomes" id="UP001165080">
    <property type="component" value="Unassembled WGS sequence"/>
</dbReference>
<evidence type="ECO:0000256" key="1">
    <source>
        <dbReference type="SAM" id="MobiDB-lite"/>
    </source>
</evidence>
<reference evidence="2 3" key="1">
    <citation type="journal article" date="2023" name="Commun. Biol.">
        <title>Reorganization of the ancestral sex-determining regions during the evolution of trioecy in Pleodorina starrii.</title>
        <authorList>
            <person name="Takahashi K."/>
            <person name="Suzuki S."/>
            <person name="Kawai-Toyooka H."/>
            <person name="Yamamoto K."/>
            <person name="Hamaji T."/>
            <person name="Ootsuki R."/>
            <person name="Yamaguchi H."/>
            <person name="Kawachi M."/>
            <person name="Higashiyama T."/>
            <person name="Nozaki H."/>
        </authorList>
    </citation>
    <scope>NUCLEOTIDE SEQUENCE [LARGE SCALE GENOMIC DNA]</scope>
    <source>
        <strain evidence="2 3">NIES-4479</strain>
    </source>
</reference>
<evidence type="ECO:0000313" key="2">
    <source>
        <dbReference type="EMBL" id="GLC56019.1"/>
    </source>
</evidence>
<protein>
    <submittedName>
        <fullName evidence="2">Uncharacterized protein</fullName>
    </submittedName>
</protein>
<dbReference type="EMBL" id="BRXU01000014">
    <property type="protein sequence ID" value="GLC56019.1"/>
    <property type="molecule type" value="Genomic_DNA"/>
</dbReference>
<dbReference type="AlphaFoldDB" id="A0A9W6BPW4"/>
<comment type="caution">
    <text evidence="2">The sequence shown here is derived from an EMBL/GenBank/DDBJ whole genome shotgun (WGS) entry which is preliminary data.</text>
</comment>
<evidence type="ECO:0000313" key="3">
    <source>
        <dbReference type="Proteomes" id="UP001165080"/>
    </source>
</evidence>
<keyword evidence="3" id="KW-1185">Reference proteome</keyword>
<feature type="region of interest" description="Disordered" evidence="1">
    <location>
        <begin position="191"/>
        <end position="265"/>
    </location>
</feature>
<proteinExistence type="predicted"/>
<organism evidence="2 3">
    <name type="scientific">Pleodorina starrii</name>
    <dbReference type="NCBI Taxonomy" id="330485"/>
    <lineage>
        <taxon>Eukaryota</taxon>
        <taxon>Viridiplantae</taxon>
        <taxon>Chlorophyta</taxon>
        <taxon>core chlorophytes</taxon>
        <taxon>Chlorophyceae</taxon>
        <taxon>CS clade</taxon>
        <taxon>Chlamydomonadales</taxon>
        <taxon>Volvocaceae</taxon>
        <taxon>Pleodorina</taxon>
    </lineage>
</organism>